<name>A0A2K3D945_CHLRE</name>
<dbReference type="Gene3D" id="1.10.287.110">
    <property type="entry name" value="DnaJ domain"/>
    <property type="match status" value="1"/>
</dbReference>
<proteinExistence type="predicted"/>
<dbReference type="OMA" id="NIYESFF"/>
<dbReference type="Gene3D" id="2.60.260.20">
    <property type="entry name" value="Urease metallochaperone UreE, N-terminal domain"/>
    <property type="match status" value="2"/>
</dbReference>
<protein>
    <recommendedName>
        <fullName evidence="3">J domain-containing protein</fullName>
    </recommendedName>
</protein>
<dbReference type="PROSITE" id="PS00636">
    <property type="entry name" value="DNAJ_1"/>
    <property type="match status" value="1"/>
</dbReference>
<dbReference type="PROSITE" id="PS50076">
    <property type="entry name" value="DNAJ_2"/>
    <property type="match status" value="1"/>
</dbReference>
<gene>
    <name evidence="4" type="ORF">CHLRE_10g420100v5</name>
</gene>
<dbReference type="InterPro" id="IPR001623">
    <property type="entry name" value="DnaJ_domain"/>
</dbReference>
<dbReference type="GO" id="GO:0051082">
    <property type="term" value="F:unfolded protein binding"/>
    <property type="evidence" value="ECO:0000318"/>
    <property type="project" value="GO_Central"/>
</dbReference>
<dbReference type="KEGG" id="cre:CHLRE_10g420100v5"/>
<dbReference type="InterPro" id="IPR008971">
    <property type="entry name" value="HSP40/DnaJ_pept-bd"/>
</dbReference>
<evidence type="ECO:0000313" key="4">
    <source>
        <dbReference type="EMBL" id="PNW77047.1"/>
    </source>
</evidence>
<reference evidence="4 5" key="1">
    <citation type="journal article" date="2007" name="Science">
        <title>The Chlamydomonas genome reveals the evolution of key animal and plant functions.</title>
        <authorList>
            <person name="Merchant S.S."/>
            <person name="Prochnik S.E."/>
            <person name="Vallon O."/>
            <person name="Harris E.H."/>
            <person name="Karpowicz S.J."/>
            <person name="Witman G.B."/>
            <person name="Terry A."/>
            <person name="Salamov A."/>
            <person name="Fritz-Laylin L.K."/>
            <person name="Marechal-Drouard L."/>
            <person name="Marshall W.F."/>
            <person name="Qu L.H."/>
            <person name="Nelson D.R."/>
            <person name="Sanderfoot A.A."/>
            <person name="Spalding M.H."/>
            <person name="Kapitonov V.V."/>
            <person name="Ren Q."/>
            <person name="Ferris P."/>
            <person name="Lindquist E."/>
            <person name="Shapiro H."/>
            <person name="Lucas S.M."/>
            <person name="Grimwood J."/>
            <person name="Schmutz J."/>
            <person name="Cardol P."/>
            <person name="Cerutti H."/>
            <person name="Chanfreau G."/>
            <person name="Chen C.L."/>
            <person name="Cognat V."/>
            <person name="Croft M.T."/>
            <person name="Dent R."/>
            <person name="Dutcher S."/>
            <person name="Fernandez E."/>
            <person name="Fukuzawa H."/>
            <person name="Gonzalez-Ballester D."/>
            <person name="Gonzalez-Halphen D."/>
            <person name="Hallmann A."/>
            <person name="Hanikenne M."/>
            <person name="Hippler M."/>
            <person name="Inwood W."/>
            <person name="Jabbari K."/>
            <person name="Kalanon M."/>
            <person name="Kuras R."/>
            <person name="Lefebvre P.A."/>
            <person name="Lemaire S.D."/>
            <person name="Lobanov A.V."/>
            <person name="Lohr M."/>
            <person name="Manuell A."/>
            <person name="Meier I."/>
            <person name="Mets L."/>
            <person name="Mittag M."/>
            <person name="Mittelmeier T."/>
            <person name="Moroney J.V."/>
            <person name="Moseley J."/>
            <person name="Napoli C."/>
            <person name="Nedelcu A.M."/>
            <person name="Niyogi K."/>
            <person name="Novoselov S.V."/>
            <person name="Paulsen I.T."/>
            <person name="Pazour G."/>
            <person name="Purton S."/>
            <person name="Ral J.P."/>
            <person name="Riano-Pachon D.M."/>
            <person name="Riekhof W."/>
            <person name="Rymarquis L."/>
            <person name="Schroda M."/>
            <person name="Stern D."/>
            <person name="Umen J."/>
            <person name="Willows R."/>
            <person name="Wilson N."/>
            <person name="Zimmer S.L."/>
            <person name="Allmer J."/>
            <person name="Balk J."/>
            <person name="Bisova K."/>
            <person name="Chen C.J."/>
            <person name="Elias M."/>
            <person name="Gendler K."/>
            <person name="Hauser C."/>
            <person name="Lamb M.R."/>
            <person name="Ledford H."/>
            <person name="Long J.C."/>
            <person name="Minagawa J."/>
            <person name="Page M.D."/>
            <person name="Pan J."/>
            <person name="Pootakham W."/>
            <person name="Roje S."/>
            <person name="Rose A."/>
            <person name="Stahlberg E."/>
            <person name="Terauchi A.M."/>
            <person name="Yang P."/>
            <person name="Ball S."/>
            <person name="Bowler C."/>
            <person name="Dieckmann C.L."/>
            <person name="Gladyshev V.N."/>
            <person name="Green P."/>
            <person name="Jorgensen R."/>
            <person name="Mayfield S."/>
            <person name="Mueller-Roeber B."/>
            <person name="Rajamani S."/>
            <person name="Sayre R.T."/>
            <person name="Brokstein P."/>
            <person name="Dubchak I."/>
            <person name="Goodstein D."/>
            <person name="Hornick L."/>
            <person name="Huang Y.W."/>
            <person name="Jhaveri J."/>
            <person name="Luo Y."/>
            <person name="Martinez D."/>
            <person name="Ngau W.C."/>
            <person name="Otillar B."/>
            <person name="Poliakov A."/>
            <person name="Porter A."/>
            <person name="Szajkowski L."/>
            <person name="Werner G."/>
            <person name="Zhou K."/>
            <person name="Grigoriev I.V."/>
            <person name="Rokhsar D.S."/>
            <person name="Grossman A.R."/>
        </authorList>
    </citation>
    <scope>NUCLEOTIDE SEQUENCE [LARGE SCALE GENOMIC DNA]</scope>
    <source>
        <strain evidence="5">CC-503</strain>
    </source>
</reference>
<feature type="region of interest" description="Disordered" evidence="2">
    <location>
        <begin position="72"/>
        <end position="91"/>
    </location>
</feature>
<dbReference type="SMART" id="SM00271">
    <property type="entry name" value="DnaJ"/>
    <property type="match status" value="1"/>
</dbReference>
<dbReference type="PANTHER" id="PTHR24078">
    <property type="entry name" value="DNAJ HOMOLOG SUBFAMILY C MEMBER"/>
    <property type="match status" value="1"/>
</dbReference>
<dbReference type="InterPro" id="IPR018253">
    <property type="entry name" value="DnaJ_domain_CS"/>
</dbReference>
<dbReference type="STRING" id="3055.A0A2K3D945"/>
<dbReference type="FunFam" id="1.10.287.110:FF:000072">
    <property type="entry name" value="DnaJ family protein"/>
    <property type="match status" value="1"/>
</dbReference>
<dbReference type="InParanoid" id="A0A2K3D945"/>
<dbReference type="InterPro" id="IPR036869">
    <property type="entry name" value="J_dom_sf"/>
</dbReference>
<keyword evidence="1" id="KW-0143">Chaperone</keyword>
<dbReference type="AlphaFoldDB" id="A0A2K3D945"/>
<dbReference type="ExpressionAtlas" id="A0A2K3D945">
    <property type="expression patterns" value="baseline and differential"/>
</dbReference>
<dbReference type="PRINTS" id="PR00625">
    <property type="entry name" value="JDOMAIN"/>
</dbReference>
<dbReference type="FunFam" id="2.60.260.20:FF:000002">
    <property type="entry name" value="Dnaj homolog subfamily b member"/>
    <property type="match status" value="1"/>
</dbReference>
<organism evidence="4 5">
    <name type="scientific">Chlamydomonas reinhardtii</name>
    <name type="common">Chlamydomonas smithii</name>
    <dbReference type="NCBI Taxonomy" id="3055"/>
    <lineage>
        <taxon>Eukaryota</taxon>
        <taxon>Viridiplantae</taxon>
        <taxon>Chlorophyta</taxon>
        <taxon>core chlorophytes</taxon>
        <taxon>Chlorophyceae</taxon>
        <taxon>CS clade</taxon>
        <taxon>Chlamydomonadales</taxon>
        <taxon>Chlamydomonadaceae</taxon>
        <taxon>Chlamydomonas</taxon>
    </lineage>
</organism>
<evidence type="ECO:0000259" key="3">
    <source>
        <dbReference type="PROSITE" id="PS50076"/>
    </source>
</evidence>
<dbReference type="Gramene" id="PNW77047">
    <property type="protein sequence ID" value="PNW77047"/>
    <property type="gene ID" value="CHLRE_10g420100v5"/>
</dbReference>
<keyword evidence="5" id="KW-1185">Reference proteome</keyword>
<feature type="domain" description="J" evidence="3">
    <location>
        <begin position="4"/>
        <end position="70"/>
    </location>
</feature>
<dbReference type="GeneID" id="5728292"/>
<dbReference type="FunCoup" id="A0A2K3D945">
    <property type="interactions" value="1673"/>
</dbReference>
<feature type="compositionally biased region" description="Gly residues" evidence="2">
    <location>
        <begin position="75"/>
        <end position="91"/>
    </location>
</feature>
<dbReference type="GO" id="GO:0005829">
    <property type="term" value="C:cytosol"/>
    <property type="evidence" value="ECO:0000318"/>
    <property type="project" value="GO_Central"/>
</dbReference>
<evidence type="ECO:0000256" key="2">
    <source>
        <dbReference type="SAM" id="MobiDB-lite"/>
    </source>
</evidence>
<dbReference type="CDD" id="cd10747">
    <property type="entry name" value="DnaJ_C"/>
    <property type="match status" value="1"/>
</dbReference>
<sequence>MGKDYYAILGVQKGADENELKKAYRKLAMKWHPDKNPDNKEEAAAKFKEISEAYEVLTDPDKREVYDKFGEEGLKGGMGGGPGGGPGGPGGFHFRRPEDIFAELFGGRSPFGMDDDDMYAGGSFGGGGGGFPFGAFGGMGGFPGGGMGGMGGMPGMGQRRPSGPVKAKAIEHKLNLSLEELYAGTTKKMKINRKVKGRPQEEILEIAVRPGWKKGTKITFQEKGDEDQGIIPADIVFVIDEKPHPRFRREGNDLYFTAVVSLADALCGTTLQIPHLDGTTIDLPIRDVIRPGESKVLRGKGMPVTKEPGAFGNMVLKFDVKFPRELSDATKQQLRAILPSH</sequence>
<evidence type="ECO:0000313" key="5">
    <source>
        <dbReference type="Proteomes" id="UP000006906"/>
    </source>
</evidence>
<dbReference type="InterPro" id="IPR002939">
    <property type="entry name" value="DnaJ_C"/>
</dbReference>
<dbReference type="SUPFAM" id="SSF46565">
    <property type="entry name" value="Chaperone J-domain"/>
    <property type="match status" value="1"/>
</dbReference>
<evidence type="ECO:0000256" key="1">
    <source>
        <dbReference type="ARBA" id="ARBA00023186"/>
    </source>
</evidence>
<dbReference type="InterPro" id="IPR051339">
    <property type="entry name" value="DnaJ_subfamily_B"/>
</dbReference>
<dbReference type="EMBL" id="CM008971">
    <property type="protein sequence ID" value="PNW77047.1"/>
    <property type="molecule type" value="Genomic_DNA"/>
</dbReference>
<dbReference type="PANTHER" id="PTHR24078:SF553">
    <property type="entry name" value="DNAJ HOMOLOG SUBFAMILY B MEMBER 5"/>
    <property type="match status" value="1"/>
</dbReference>
<accession>A0A2K3D945</accession>
<dbReference type="RefSeq" id="XP_042919847.1">
    <property type="nucleotide sequence ID" value="XM_043066450.1"/>
</dbReference>
<dbReference type="GO" id="GO:0051087">
    <property type="term" value="F:protein-folding chaperone binding"/>
    <property type="evidence" value="ECO:0000318"/>
    <property type="project" value="GO_Central"/>
</dbReference>
<dbReference type="Proteomes" id="UP000006906">
    <property type="component" value="Chromosome 10"/>
</dbReference>
<dbReference type="SUPFAM" id="SSF49493">
    <property type="entry name" value="HSP40/DnaJ peptide-binding domain"/>
    <property type="match status" value="2"/>
</dbReference>
<dbReference type="FunFam" id="2.60.260.20:FF:000006">
    <property type="entry name" value="DnaJ subfamily B member 13"/>
    <property type="match status" value="1"/>
</dbReference>
<dbReference type="GO" id="GO:0006457">
    <property type="term" value="P:protein folding"/>
    <property type="evidence" value="ECO:0007669"/>
    <property type="project" value="InterPro"/>
</dbReference>
<dbReference type="Pfam" id="PF01556">
    <property type="entry name" value="DnaJ_C"/>
    <property type="match status" value="1"/>
</dbReference>
<dbReference type="Pfam" id="PF00226">
    <property type="entry name" value="DnaJ"/>
    <property type="match status" value="1"/>
</dbReference>
<dbReference type="OrthoDB" id="550424at2759"/>
<dbReference type="CDD" id="cd06257">
    <property type="entry name" value="DnaJ"/>
    <property type="match status" value="1"/>
</dbReference>